<evidence type="ECO:0000313" key="2">
    <source>
        <dbReference type="EMBL" id="RAZ79284.1"/>
    </source>
</evidence>
<keyword evidence="2" id="KW-0808">Transferase</keyword>
<dbReference type="InterPro" id="IPR016181">
    <property type="entry name" value="Acyl_CoA_acyltransferase"/>
</dbReference>
<dbReference type="PROSITE" id="PS51186">
    <property type="entry name" value="GNAT"/>
    <property type="match status" value="1"/>
</dbReference>
<dbReference type="EMBL" id="QLZR01000002">
    <property type="protein sequence ID" value="RAZ79284.1"/>
    <property type="molecule type" value="Genomic_DNA"/>
</dbReference>
<protein>
    <submittedName>
        <fullName evidence="2">GNAT family N-acetyltransferase</fullName>
    </submittedName>
</protein>
<reference evidence="2 3" key="1">
    <citation type="submission" date="2018-06" db="EMBL/GenBank/DDBJ databases">
        <title>The draft genome sequences of strains SCU63 and S1.</title>
        <authorList>
            <person name="Gan L."/>
        </authorList>
    </citation>
    <scope>NUCLEOTIDE SEQUENCE [LARGE SCALE GENOMIC DNA]</scope>
    <source>
        <strain evidence="2 3">SCU63</strain>
    </source>
</reference>
<feature type="domain" description="N-acetyltransferase" evidence="1">
    <location>
        <begin position="7"/>
        <end position="159"/>
    </location>
</feature>
<name>A0A365L1N4_9BACL</name>
<comment type="caution">
    <text evidence="2">The sequence shown here is derived from an EMBL/GenBank/DDBJ whole genome shotgun (WGS) entry which is preliminary data.</text>
</comment>
<evidence type="ECO:0000259" key="1">
    <source>
        <dbReference type="PROSITE" id="PS51186"/>
    </source>
</evidence>
<dbReference type="AlphaFoldDB" id="A0A365L1N4"/>
<dbReference type="SUPFAM" id="SSF55729">
    <property type="entry name" value="Acyl-CoA N-acyltransferases (Nat)"/>
    <property type="match status" value="1"/>
</dbReference>
<evidence type="ECO:0000313" key="3">
    <source>
        <dbReference type="Proteomes" id="UP000251002"/>
    </source>
</evidence>
<gene>
    <name evidence="2" type="ORF">DP120_06630</name>
</gene>
<dbReference type="Proteomes" id="UP000251002">
    <property type="component" value="Unassembled WGS sequence"/>
</dbReference>
<dbReference type="Pfam" id="PF00583">
    <property type="entry name" value="Acetyltransf_1"/>
    <property type="match status" value="1"/>
</dbReference>
<dbReference type="Gene3D" id="3.40.630.30">
    <property type="match status" value="1"/>
</dbReference>
<organism evidence="2 3">
    <name type="scientific">Planococcus halotolerans</name>
    <dbReference type="NCBI Taxonomy" id="2233542"/>
    <lineage>
        <taxon>Bacteria</taxon>
        <taxon>Bacillati</taxon>
        <taxon>Bacillota</taxon>
        <taxon>Bacilli</taxon>
        <taxon>Bacillales</taxon>
        <taxon>Caryophanaceae</taxon>
        <taxon>Planococcus</taxon>
    </lineage>
</organism>
<proteinExistence type="predicted"/>
<accession>A0A365L1N4</accession>
<keyword evidence="3" id="KW-1185">Reference proteome</keyword>
<dbReference type="InterPro" id="IPR000182">
    <property type="entry name" value="GNAT_dom"/>
</dbReference>
<dbReference type="GO" id="GO:0016747">
    <property type="term" value="F:acyltransferase activity, transferring groups other than amino-acyl groups"/>
    <property type="evidence" value="ECO:0007669"/>
    <property type="project" value="InterPro"/>
</dbReference>
<dbReference type="RefSeq" id="WP_112222862.1">
    <property type="nucleotide sequence ID" value="NZ_CP196859.1"/>
</dbReference>
<sequence length="160" mass="18372">MKQSIDLKLEHFSDKYMDILNTFVLSKDQIQFTALPTNFIEVIEGQHRIVILRDKEPVGFFLLNSTDRVKDYSNNPKAMLLTSLSINQKEQGNGYAKKAMLLVSKFVRDEFPNCNEVVLAVNHKNTAAQQLYLKTGFRDTGKRKMGPIGEQWIMNSDLED</sequence>